<proteinExistence type="predicted"/>
<reference evidence="2" key="2">
    <citation type="submission" date="2025-08" db="UniProtKB">
        <authorList>
            <consortium name="RefSeq"/>
        </authorList>
    </citation>
    <scope>IDENTIFICATION</scope>
    <source>
        <tissue evidence="2">Leaf</tissue>
    </source>
</reference>
<evidence type="ECO:0000313" key="2">
    <source>
        <dbReference type="RefSeq" id="XP_075083557.1"/>
    </source>
</evidence>
<protein>
    <submittedName>
        <fullName evidence="2">Uncharacterized protein LOC142167292</fullName>
    </submittedName>
</protein>
<sequence>MVGNEVTMLDHNHPLFLQARDAPGLVLIPIKLTGPENYALWSRTMKLAIQGKEKLGFVDRNCVKSKYRGKLAEQWNKCNAIVLSWIGTISSELMPSIVFASDAKKVWNDFQERFDRLNLTRIYHLLMEIAIMRQGTDTVTTYFSKMKDFWDELDILAPLSSCDCEEARPSIEFQLVHMVNFYADNCLSHKK</sequence>
<dbReference type="RefSeq" id="XP_075083557.1">
    <property type="nucleotide sequence ID" value="XM_075227456.1"/>
</dbReference>
<keyword evidence="1" id="KW-1185">Reference proteome</keyword>
<evidence type="ECO:0000313" key="1">
    <source>
        <dbReference type="Proteomes" id="UP000790787"/>
    </source>
</evidence>
<dbReference type="Proteomes" id="UP000790787">
    <property type="component" value="Chromosome 2"/>
</dbReference>
<gene>
    <name evidence="2" type="primary">LOC142167292</name>
</gene>
<name>A0AC58SEZ2_TOBAC</name>
<reference evidence="1" key="1">
    <citation type="journal article" date="2014" name="Nat. Commun.">
        <title>The tobacco genome sequence and its comparison with those of tomato and potato.</title>
        <authorList>
            <person name="Sierro N."/>
            <person name="Battey J.N."/>
            <person name="Ouadi S."/>
            <person name="Bakaher N."/>
            <person name="Bovet L."/>
            <person name="Willig A."/>
            <person name="Goepfert S."/>
            <person name="Peitsch M.C."/>
            <person name="Ivanov N.V."/>
        </authorList>
    </citation>
    <scope>NUCLEOTIDE SEQUENCE [LARGE SCALE GENOMIC DNA]</scope>
</reference>
<accession>A0AC58SEZ2</accession>
<organism evidence="1 2">
    <name type="scientific">Nicotiana tabacum</name>
    <name type="common">Common tobacco</name>
    <dbReference type="NCBI Taxonomy" id="4097"/>
    <lineage>
        <taxon>Eukaryota</taxon>
        <taxon>Viridiplantae</taxon>
        <taxon>Streptophyta</taxon>
        <taxon>Embryophyta</taxon>
        <taxon>Tracheophyta</taxon>
        <taxon>Spermatophyta</taxon>
        <taxon>Magnoliopsida</taxon>
        <taxon>eudicotyledons</taxon>
        <taxon>Gunneridae</taxon>
        <taxon>Pentapetalae</taxon>
        <taxon>asterids</taxon>
        <taxon>lamiids</taxon>
        <taxon>Solanales</taxon>
        <taxon>Solanaceae</taxon>
        <taxon>Nicotianoideae</taxon>
        <taxon>Nicotianeae</taxon>
        <taxon>Nicotiana</taxon>
    </lineage>
</organism>